<evidence type="ECO:0000313" key="1">
    <source>
        <dbReference type="EMBL" id="GBM98163.1"/>
    </source>
</evidence>
<protein>
    <submittedName>
        <fullName evidence="1">Uncharacterized protein</fullName>
    </submittedName>
</protein>
<gene>
    <name evidence="1" type="ORF">AVEN_59791_1</name>
</gene>
<dbReference type="AlphaFoldDB" id="A0A4Y2K608"/>
<accession>A0A4Y2K608</accession>
<proteinExistence type="predicted"/>
<dbReference type="EMBL" id="BGPR01004297">
    <property type="protein sequence ID" value="GBM98163.1"/>
    <property type="molecule type" value="Genomic_DNA"/>
</dbReference>
<name>A0A4Y2K608_ARAVE</name>
<sequence length="130" mass="14948">MQNKEMTVKSKKYWIEKEQNYECIRFERSKWRRRSDTVRKRSYLDYPHPESIRDHLNDSGYNVNTRSEGGVLMNITSFCPTPPAGGTSRHGVLATQPHTTTTSTREARTAYLCGGFSSTYSCCPPVVEFQ</sequence>
<dbReference type="Proteomes" id="UP000499080">
    <property type="component" value="Unassembled WGS sequence"/>
</dbReference>
<reference evidence="1 2" key="1">
    <citation type="journal article" date="2019" name="Sci. Rep.">
        <title>Orb-weaving spider Araneus ventricosus genome elucidates the spidroin gene catalogue.</title>
        <authorList>
            <person name="Kono N."/>
            <person name="Nakamura H."/>
            <person name="Ohtoshi R."/>
            <person name="Moran D.A.P."/>
            <person name="Shinohara A."/>
            <person name="Yoshida Y."/>
            <person name="Fujiwara M."/>
            <person name="Mori M."/>
            <person name="Tomita M."/>
            <person name="Arakawa K."/>
        </authorList>
    </citation>
    <scope>NUCLEOTIDE SEQUENCE [LARGE SCALE GENOMIC DNA]</scope>
</reference>
<evidence type="ECO:0000313" key="2">
    <source>
        <dbReference type="Proteomes" id="UP000499080"/>
    </source>
</evidence>
<keyword evidence="2" id="KW-1185">Reference proteome</keyword>
<organism evidence="1 2">
    <name type="scientific">Araneus ventricosus</name>
    <name type="common">Orbweaver spider</name>
    <name type="synonym">Epeira ventricosa</name>
    <dbReference type="NCBI Taxonomy" id="182803"/>
    <lineage>
        <taxon>Eukaryota</taxon>
        <taxon>Metazoa</taxon>
        <taxon>Ecdysozoa</taxon>
        <taxon>Arthropoda</taxon>
        <taxon>Chelicerata</taxon>
        <taxon>Arachnida</taxon>
        <taxon>Araneae</taxon>
        <taxon>Araneomorphae</taxon>
        <taxon>Entelegynae</taxon>
        <taxon>Araneoidea</taxon>
        <taxon>Araneidae</taxon>
        <taxon>Araneus</taxon>
    </lineage>
</organism>
<comment type="caution">
    <text evidence="1">The sequence shown here is derived from an EMBL/GenBank/DDBJ whole genome shotgun (WGS) entry which is preliminary data.</text>
</comment>